<gene>
    <name evidence="7" type="ORF">BSL78_02858</name>
</gene>
<proteinExistence type="predicted"/>
<feature type="compositionally biased region" description="Basic residues" evidence="5">
    <location>
        <begin position="1"/>
        <end position="12"/>
    </location>
</feature>
<dbReference type="Pfam" id="PF00628">
    <property type="entry name" value="PHD"/>
    <property type="match status" value="1"/>
</dbReference>
<keyword evidence="3" id="KW-0862">Zinc</keyword>
<keyword evidence="8" id="KW-1185">Reference proteome</keyword>
<dbReference type="GO" id="GO:0008270">
    <property type="term" value="F:zinc ion binding"/>
    <property type="evidence" value="ECO:0007669"/>
    <property type="project" value="UniProtKB-KW"/>
</dbReference>
<dbReference type="InterPro" id="IPR011011">
    <property type="entry name" value="Znf_FYVE_PHD"/>
</dbReference>
<reference evidence="7 8" key="1">
    <citation type="journal article" date="2017" name="PLoS Biol.">
        <title>The sea cucumber genome provides insights into morphological evolution and visceral regeneration.</title>
        <authorList>
            <person name="Zhang X."/>
            <person name="Sun L."/>
            <person name="Yuan J."/>
            <person name="Sun Y."/>
            <person name="Gao Y."/>
            <person name="Zhang L."/>
            <person name="Li S."/>
            <person name="Dai H."/>
            <person name="Hamel J.F."/>
            <person name="Liu C."/>
            <person name="Yu Y."/>
            <person name="Liu S."/>
            <person name="Lin W."/>
            <person name="Guo K."/>
            <person name="Jin S."/>
            <person name="Xu P."/>
            <person name="Storey K.B."/>
            <person name="Huan P."/>
            <person name="Zhang T."/>
            <person name="Zhou Y."/>
            <person name="Zhang J."/>
            <person name="Lin C."/>
            <person name="Li X."/>
            <person name="Xing L."/>
            <person name="Huo D."/>
            <person name="Sun M."/>
            <person name="Wang L."/>
            <person name="Mercier A."/>
            <person name="Li F."/>
            <person name="Yang H."/>
            <person name="Xiang J."/>
        </authorList>
    </citation>
    <scope>NUCLEOTIDE SEQUENCE [LARGE SCALE GENOMIC DNA]</scope>
    <source>
        <strain evidence="7">Shaxun</strain>
        <tissue evidence="7">Muscle</tissue>
    </source>
</reference>
<dbReference type="Gene3D" id="3.30.40.10">
    <property type="entry name" value="Zinc/RING finger domain, C3HC4 (zinc finger)"/>
    <property type="match status" value="1"/>
</dbReference>
<dbReference type="InterPro" id="IPR019786">
    <property type="entry name" value="Zinc_finger_PHD-type_CS"/>
</dbReference>
<protein>
    <submittedName>
        <fullName evidence="7">Putative PHD finger protein 21A isoform X9</fullName>
    </submittedName>
</protein>
<dbReference type="InterPro" id="IPR019787">
    <property type="entry name" value="Znf_PHD-finger"/>
</dbReference>
<evidence type="ECO:0000256" key="3">
    <source>
        <dbReference type="ARBA" id="ARBA00022833"/>
    </source>
</evidence>
<feature type="compositionally biased region" description="Basic and acidic residues" evidence="5">
    <location>
        <begin position="13"/>
        <end position="26"/>
    </location>
</feature>
<evidence type="ECO:0000313" key="7">
    <source>
        <dbReference type="EMBL" id="PIK60230.1"/>
    </source>
</evidence>
<comment type="caution">
    <text evidence="7">The sequence shown here is derived from an EMBL/GenBank/DDBJ whole genome shotgun (WGS) entry which is preliminary data.</text>
</comment>
<accession>A0A2G8LJ72</accession>
<dbReference type="SMART" id="SM00249">
    <property type="entry name" value="PHD"/>
    <property type="match status" value="1"/>
</dbReference>
<evidence type="ECO:0000259" key="6">
    <source>
        <dbReference type="PROSITE" id="PS50016"/>
    </source>
</evidence>
<name>A0A2G8LJ72_STIJA</name>
<evidence type="ECO:0000256" key="1">
    <source>
        <dbReference type="ARBA" id="ARBA00022723"/>
    </source>
</evidence>
<dbReference type="SUPFAM" id="SSF57903">
    <property type="entry name" value="FYVE/PHD zinc finger"/>
    <property type="match status" value="1"/>
</dbReference>
<sequence>MGKGRKKKRTRSKKGETEMKDPETIKISKTSPSVLIKKEESYLRTTRTSVKEEEPTDKLCNICNTSGTLKTLVSCDECEKCYHFGCLDPPYKKNPKVRGYGWYCPECMSSGEEDDD</sequence>
<dbReference type="CDD" id="cd15563">
    <property type="entry name" value="PHD3_PHF14"/>
    <property type="match status" value="1"/>
</dbReference>
<keyword evidence="1" id="KW-0479">Metal-binding</keyword>
<dbReference type="AlphaFoldDB" id="A0A2G8LJ72"/>
<feature type="domain" description="PHD-type" evidence="6">
    <location>
        <begin position="57"/>
        <end position="110"/>
    </location>
</feature>
<dbReference type="InterPro" id="IPR001965">
    <property type="entry name" value="Znf_PHD"/>
</dbReference>
<dbReference type="Proteomes" id="UP000230750">
    <property type="component" value="Unassembled WGS sequence"/>
</dbReference>
<dbReference type="STRING" id="307972.A0A2G8LJ72"/>
<dbReference type="OrthoDB" id="336088at2759"/>
<evidence type="ECO:0000313" key="8">
    <source>
        <dbReference type="Proteomes" id="UP000230750"/>
    </source>
</evidence>
<dbReference type="EMBL" id="MRZV01000063">
    <property type="protein sequence ID" value="PIK60230.1"/>
    <property type="molecule type" value="Genomic_DNA"/>
</dbReference>
<dbReference type="InterPro" id="IPR013083">
    <property type="entry name" value="Znf_RING/FYVE/PHD"/>
</dbReference>
<evidence type="ECO:0000256" key="2">
    <source>
        <dbReference type="ARBA" id="ARBA00022771"/>
    </source>
</evidence>
<organism evidence="7 8">
    <name type="scientific">Stichopus japonicus</name>
    <name type="common">Sea cucumber</name>
    <dbReference type="NCBI Taxonomy" id="307972"/>
    <lineage>
        <taxon>Eukaryota</taxon>
        <taxon>Metazoa</taxon>
        <taxon>Echinodermata</taxon>
        <taxon>Eleutherozoa</taxon>
        <taxon>Echinozoa</taxon>
        <taxon>Holothuroidea</taxon>
        <taxon>Aspidochirotacea</taxon>
        <taxon>Aspidochirotida</taxon>
        <taxon>Stichopodidae</taxon>
        <taxon>Apostichopus</taxon>
    </lineage>
</organism>
<dbReference type="PROSITE" id="PS50016">
    <property type="entry name" value="ZF_PHD_2"/>
    <property type="match status" value="1"/>
</dbReference>
<evidence type="ECO:0000256" key="4">
    <source>
        <dbReference type="PROSITE-ProRule" id="PRU00146"/>
    </source>
</evidence>
<evidence type="ECO:0000256" key="5">
    <source>
        <dbReference type="SAM" id="MobiDB-lite"/>
    </source>
</evidence>
<keyword evidence="2 4" id="KW-0863">Zinc-finger</keyword>
<dbReference type="PROSITE" id="PS01359">
    <property type="entry name" value="ZF_PHD_1"/>
    <property type="match status" value="1"/>
</dbReference>
<feature type="region of interest" description="Disordered" evidence="5">
    <location>
        <begin position="1"/>
        <end position="30"/>
    </location>
</feature>